<dbReference type="InterPro" id="IPR009987">
    <property type="entry name" value="IM_PilM"/>
</dbReference>
<proteinExistence type="predicted"/>
<evidence type="ECO:0000313" key="3">
    <source>
        <dbReference type="Proteomes" id="UP000188586"/>
    </source>
</evidence>
<gene>
    <name evidence="2" type="ORF">BOX24_05360</name>
</gene>
<feature type="region of interest" description="Disordered" evidence="1">
    <location>
        <begin position="242"/>
        <end position="263"/>
    </location>
</feature>
<dbReference type="EMBL" id="MPOJ01000010">
    <property type="protein sequence ID" value="OOH72818.1"/>
    <property type="molecule type" value="Genomic_DNA"/>
</dbReference>
<dbReference type="Proteomes" id="UP000188586">
    <property type="component" value="Unassembled WGS sequence"/>
</dbReference>
<reference evidence="2 3" key="1">
    <citation type="submission" date="2016-11" db="EMBL/GenBank/DDBJ databases">
        <title>Comparative genomics of co-occurring bacteria in distinct bioleaching systems unravels niche-specific adaptation.</title>
        <authorList>
            <person name="Zhang X."/>
            <person name="Liu X."/>
            <person name="Yin H."/>
        </authorList>
    </citation>
    <scope>NUCLEOTIDE SEQUENCE [LARGE SCALE GENOMIC DNA]</scope>
    <source>
        <strain evidence="2 3">DX</strain>
    </source>
</reference>
<feature type="compositionally biased region" description="Low complexity" evidence="1">
    <location>
        <begin position="242"/>
        <end position="253"/>
    </location>
</feature>
<dbReference type="InterPro" id="IPR041883">
    <property type="entry name" value="PilM_N-ter"/>
</dbReference>
<accession>A0A1V3SVQ6</accession>
<sequence>MWILILGLIALTVSGIAYEDAHFSVSSLEEGNRLNLEAENQAHLFELYREAVNAYAAGNPEFSGTVPEGELALPAGMIVPPGFSNSVSGGVAYAWISPGKGVSPDGILGALSGISDGSVLVGMKQGGVLVSPILGNTGISLPSEIPEGSAVSMEETTGPVQTFGGTPTWPREQSSTSSTSAYDGTTRYVCLSYRSYPCDRCTGYGRRRRCYRTTCSYCSDSQIQYQWESFSCTNTDWIVQPGGSPSDPSSSCSQTGTWWENSP</sequence>
<dbReference type="Gene3D" id="6.20.120.30">
    <property type="entry name" value="PilM protein, C-terminal domain"/>
    <property type="match status" value="1"/>
</dbReference>
<dbReference type="InterPro" id="IPR041884">
    <property type="entry name" value="PilM_C-ter"/>
</dbReference>
<dbReference type="Pfam" id="PF07419">
    <property type="entry name" value="PilM"/>
    <property type="match status" value="1"/>
</dbReference>
<evidence type="ECO:0000256" key="1">
    <source>
        <dbReference type="SAM" id="MobiDB-lite"/>
    </source>
</evidence>
<name>A0A1V3SVQ6_9BACT</name>
<dbReference type="Gene3D" id="3.30.1300.90">
    <property type="entry name" value="PilM protein, N-terminal domain"/>
    <property type="match status" value="1"/>
</dbReference>
<protein>
    <submittedName>
        <fullName evidence="2">Uncharacterized protein</fullName>
    </submittedName>
</protein>
<dbReference type="RefSeq" id="WP_077303913.1">
    <property type="nucleotide sequence ID" value="NZ_MPOJ01000010.1"/>
</dbReference>
<evidence type="ECO:0000313" key="2">
    <source>
        <dbReference type="EMBL" id="OOH72818.1"/>
    </source>
</evidence>
<organism evidence="2 3">
    <name type="scientific">Leptospirillum ferriphilum</name>
    <dbReference type="NCBI Taxonomy" id="178606"/>
    <lineage>
        <taxon>Bacteria</taxon>
        <taxon>Pseudomonadati</taxon>
        <taxon>Nitrospirota</taxon>
        <taxon>Nitrospiria</taxon>
        <taxon>Nitrospirales</taxon>
        <taxon>Nitrospiraceae</taxon>
        <taxon>Leptospirillum</taxon>
    </lineage>
</organism>
<comment type="caution">
    <text evidence="2">The sequence shown here is derived from an EMBL/GenBank/DDBJ whole genome shotgun (WGS) entry which is preliminary data.</text>
</comment>
<dbReference type="AlphaFoldDB" id="A0A1V3SVQ6"/>
<feature type="compositionally biased region" description="Polar residues" evidence="1">
    <location>
        <begin position="254"/>
        <end position="263"/>
    </location>
</feature>